<reference evidence="7" key="1">
    <citation type="submission" date="2022-11" db="EMBL/GenBank/DDBJ databases">
        <authorList>
            <person name="Petersen C."/>
        </authorList>
    </citation>
    <scope>NUCLEOTIDE SEQUENCE</scope>
    <source>
        <strain evidence="7">IBT 30761</strain>
    </source>
</reference>
<evidence type="ECO:0000313" key="7">
    <source>
        <dbReference type="EMBL" id="KAJ5111211.1"/>
    </source>
</evidence>
<dbReference type="Proteomes" id="UP001149074">
    <property type="component" value="Unassembled WGS sequence"/>
</dbReference>
<dbReference type="RefSeq" id="XP_056479281.1">
    <property type="nucleotide sequence ID" value="XM_056614240.1"/>
</dbReference>
<dbReference type="OrthoDB" id="4369843at2759"/>
<keyword evidence="8" id="KW-1185">Reference proteome</keyword>
<feature type="domain" description="Zn(2)-C6 fungal-type" evidence="6">
    <location>
        <begin position="26"/>
        <end position="55"/>
    </location>
</feature>
<evidence type="ECO:0000256" key="5">
    <source>
        <dbReference type="SAM" id="MobiDB-lite"/>
    </source>
</evidence>
<dbReference type="CDD" id="cd00067">
    <property type="entry name" value="GAL4"/>
    <property type="match status" value="1"/>
</dbReference>
<evidence type="ECO:0000256" key="4">
    <source>
        <dbReference type="ARBA" id="ARBA00023242"/>
    </source>
</evidence>
<accession>A0A9W9KMR4</accession>
<comment type="caution">
    <text evidence="7">The sequence shown here is derived from an EMBL/GenBank/DDBJ whole genome shotgun (WGS) entry which is preliminary data.</text>
</comment>
<dbReference type="InterPro" id="IPR001138">
    <property type="entry name" value="Zn2Cys6_DnaBD"/>
</dbReference>
<reference evidence="7" key="2">
    <citation type="journal article" date="2023" name="IMA Fungus">
        <title>Comparative genomic study of the Penicillium genus elucidates a diverse pangenome and 15 lateral gene transfer events.</title>
        <authorList>
            <person name="Petersen C."/>
            <person name="Sorensen T."/>
            <person name="Nielsen M.R."/>
            <person name="Sondergaard T.E."/>
            <person name="Sorensen J.L."/>
            <person name="Fitzpatrick D.A."/>
            <person name="Frisvad J.C."/>
            <person name="Nielsen K.L."/>
        </authorList>
    </citation>
    <scope>NUCLEOTIDE SEQUENCE</scope>
    <source>
        <strain evidence="7">IBT 30761</strain>
    </source>
</reference>
<evidence type="ECO:0000259" key="6">
    <source>
        <dbReference type="PROSITE" id="PS00463"/>
    </source>
</evidence>
<evidence type="ECO:0000256" key="1">
    <source>
        <dbReference type="ARBA" id="ARBA00023015"/>
    </source>
</evidence>
<evidence type="ECO:0000256" key="2">
    <source>
        <dbReference type="ARBA" id="ARBA00023125"/>
    </source>
</evidence>
<proteinExistence type="predicted"/>
<feature type="region of interest" description="Disordered" evidence="5">
    <location>
        <begin position="110"/>
        <end position="153"/>
    </location>
</feature>
<dbReference type="EMBL" id="JAPQKI010000002">
    <property type="protein sequence ID" value="KAJ5111211.1"/>
    <property type="molecule type" value="Genomic_DNA"/>
</dbReference>
<keyword evidence="4" id="KW-0539">Nucleus</keyword>
<protein>
    <recommendedName>
        <fullName evidence="6">Zn(2)-C6 fungal-type domain-containing protein</fullName>
    </recommendedName>
</protein>
<dbReference type="GO" id="GO:0008270">
    <property type="term" value="F:zinc ion binding"/>
    <property type="evidence" value="ECO:0007669"/>
    <property type="project" value="InterPro"/>
</dbReference>
<dbReference type="GeneID" id="81353219"/>
<keyword evidence="3" id="KW-0804">Transcription</keyword>
<organism evidence="7 8">
    <name type="scientific">Penicillium argentinense</name>
    <dbReference type="NCBI Taxonomy" id="1131581"/>
    <lineage>
        <taxon>Eukaryota</taxon>
        <taxon>Fungi</taxon>
        <taxon>Dikarya</taxon>
        <taxon>Ascomycota</taxon>
        <taxon>Pezizomycotina</taxon>
        <taxon>Eurotiomycetes</taxon>
        <taxon>Eurotiomycetidae</taxon>
        <taxon>Eurotiales</taxon>
        <taxon>Aspergillaceae</taxon>
        <taxon>Penicillium</taxon>
    </lineage>
</organism>
<feature type="compositionally biased region" description="Basic and acidic residues" evidence="5">
    <location>
        <begin position="136"/>
        <end position="149"/>
    </location>
</feature>
<dbReference type="GO" id="GO:0003677">
    <property type="term" value="F:DNA binding"/>
    <property type="evidence" value="ECO:0007669"/>
    <property type="project" value="UniProtKB-KW"/>
</dbReference>
<keyword evidence="1" id="KW-0805">Transcription regulation</keyword>
<gene>
    <name evidence="7" type="ORF">N7532_001746</name>
</gene>
<evidence type="ECO:0000256" key="3">
    <source>
        <dbReference type="ARBA" id="ARBA00023163"/>
    </source>
</evidence>
<dbReference type="PROSITE" id="PS00463">
    <property type="entry name" value="ZN2_CY6_FUNGAL_1"/>
    <property type="match status" value="1"/>
</dbReference>
<name>A0A9W9KMR4_9EURO</name>
<evidence type="ECO:0000313" key="8">
    <source>
        <dbReference type="Proteomes" id="UP001149074"/>
    </source>
</evidence>
<sequence length="178" mass="19709">MTKTKTPQGIHKVTAPNPKSATRRVACQACHIRKKRCVASQSRRCTYCIQEEQACVPRERARVDEKMEIEERLSDSSNSYNLPLPRGIDHEVPRWSAVYSMFAEVLHLLPPESPSETGDVQRGDGVNEEGGSNSKEVVDGRGDAGEVPRNKIPAASEWNGKAIHEGLNLDDIDALLSF</sequence>
<keyword evidence="2" id="KW-0238">DNA-binding</keyword>
<dbReference type="InterPro" id="IPR036864">
    <property type="entry name" value="Zn2-C6_fun-type_DNA-bd_sf"/>
</dbReference>
<dbReference type="AlphaFoldDB" id="A0A9W9KMR4"/>
<dbReference type="GO" id="GO:0000981">
    <property type="term" value="F:DNA-binding transcription factor activity, RNA polymerase II-specific"/>
    <property type="evidence" value="ECO:0007669"/>
    <property type="project" value="InterPro"/>
</dbReference>
<dbReference type="SUPFAM" id="SSF57701">
    <property type="entry name" value="Zn2/Cys6 DNA-binding domain"/>
    <property type="match status" value="1"/>
</dbReference>